<evidence type="ECO:0000256" key="5">
    <source>
        <dbReference type="ARBA" id="ARBA00023136"/>
    </source>
</evidence>
<evidence type="ECO:0000256" key="1">
    <source>
        <dbReference type="ARBA" id="ARBA00004651"/>
    </source>
</evidence>
<proteinExistence type="predicted"/>
<dbReference type="PIRSF" id="PIRSF006483">
    <property type="entry name" value="Membrane_protein_YitT"/>
    <property type="match status" value="1"/>
</dbReference>
<evidence type="ECO:0000256" key="4">
    <source>
        <dbReference type="ARBA" id="ARBA00022989"/>
    </source>
</evidence>
<gene>
    <name evidence="8" type="ORF">H9787_03840</name>
</gene>
<dbReference type="InterPro" id="IPR019264">
    <property type="entry name" value="DUF2179"/>
</dbReference>
<evidence type="ECO:0000313" key="9">
    <source>
        <dbReference type="Proteomes" id="UP000823824"/>
    </source>
</evidence>
<dbReference type="GO" id="GO:0005886">
    <property type="term" value="C:plasma membrane"/>
    <property type="evidence" value="ECO:0007669"/>
    <property type="project" value="UniProtKB-SubCell"/>
</dbReference>
<feature type="transmembrane region" description="Helical" evidence="6">
    <location>
        <begin position="49"/>
        <end position="71"/>
    </location>
</feature>
<evidence type="ECO:0000256" key="3">
    <source>
        <dbReference type="ARBA" id="ARBA00022692"/>
    </source>
</evidence>
<evidence type="ECO:0000259" key="7">
    <source>
        <dbReference type="Pfam" id="PF10035"/>
    </source>
</evidence>
<reference evidence="8" key="2">
    <citation type="submission" date="2021-04" db="EMBL/GenBank/DDBJ databases">
        <authorList>
            <person name="Gilroy R."/>
        </authorList>
    </citation>
    <scope>NUCLEOTIDE SEQUENCE</scope>
    <source>
        <strain evidence="8">ChiBcec18-1249</strain>
    </source>
</reference>
<organism evidence="8 9">
    <name type="scientific">Candidatus Oscillibacter excrementigallinarum</name>
    <dbReference type="NCBI Taxonomy" id="2838716"/>
    <lineage>
        <taxon>Bacteria</taxon>
        <taxon>Bacillati</taxon>
        <taxon>Bacillota</taxon>
        <taxon>Clostridia</taxon>
        <taxon>Eubacteriales</taxon>
        <taxon>Oscillospiraceae</taxon>
        <taxon>Oscillibacter</taxon>
    </lineage>
</organism>
<feature type="domain" description="DUF2179" evidence="7">
    <location>
        <begin position="229"/>
        <end position="282"/>
    </location>
</feature>
<dbReference type="CDD" id="cd16380">
    <property type="entry name" value="YitT_C"/>
    <property type="match status" value="1"/>
</dbReference>
<keyword evidence="2" id="KW-1003">Cell membrane</keyword>
<name>A0A9D2LHM5_9FIRM</name>
<comment type="subcellular location">
    <subcellularLocation>
        <location evidence="1">Cell membrane</location>
        <topology evidence="1">Multi-pass membrane protein</topology>
    </subcellularLocation>
</comment>
<keyword evidence="5 6" id="KW-0472">Membrane</keyword>
<sequence length="288" mass="31704">MEQRTWNILRSYLTVAALACLMGVSYELFVFPNAFAPAGINGLATMLQYLLHINIGYVSLLINLPLILLAWKKVDRDFARKTLAFVLVFSAVTLVLGQMDLSAIAYDTGSSAILGPVAAGVVSGAVYGWVIRRNGSTGGTDIVAAWVRKKRPEASLVWLIFALNSTVAVLSFFVYGYQFEPVILCLIYCYLSSSISDAILKGGKSALKFEVITRQPEALSHQLMDQLHHGVTVLQAEGMYSETPRCLLICVVNRHQVVRFQEILSQFPDTFAYVSGVNETLGNFKHIA</sequence>
<dbReference type="PANTHER" id="PTHR33545">
    <property type="entry name" value="UPF0750 MEMBRANE PROTEIN YITT-RELATED"/>
    <property type="match status" value="1"/>
</dbReference>
<evidence type="ECO:0000256" key="6">
    <source>
        <dbReference type="SAM" id="Phobius"/>
    </source>
</evidence>
<accession>A0A9D2LHM5</accession>
<dbReference type="Pfam" id="PF10035">
    <property type="entry name" value="DUF2179"/>
    <property type="match status" value="1"/>
</dbReference>
<feature type="transmembrane region" description="Helical" evidence="6">
    <location>
        <begin position="83"/>
        <end position="106"/>
    </location>
</feature>
<dbReference type="Proteomes" id="UP000823824">
    <property type="component" value="Unassembled WGS sequence"/>
</dbReference>
<keyword evidence="4 6" id="KW-1133">Transmembrane helix</keyword>
<comment type="caution">
    <text evidence="8">The sequence shown here is derived from an EMBL/GenBank/DDBJ whole genome shotgun (WGS) entry which is preliminary data.</text>
</comment>
<dbReference type="PANTHER" id="PTHR33545:SF5">
    <property type="entry name" value="UPF0750 MEMBRANE PROTEIN YITT"/>
    <property type="match status" value="1"/>
</dbReference>
<dbReference type="InterPro" id="IPR051461">
    <property type="entry name" value="UPF0750_membrane"/>
</dbReference>
<reference evidence="8" key="1">
    <citation type="journal article" date="2021" name="PeerJ">
        <title>Extensive microbial diversity within the chicken gut microbiome revealed by metagenomics and culture.</title>
        <authorList>
            <person name="Gilroy R."/>
            <person name="Ravi A."/>
            <person name="Getino M."/>
            <person name="Pursley I."/>
            <person name="Horton D.L."/>
            <person name="Alikhan N.F."/>
            <person name="Baker D."/>
            <person name="Gharbi K."/>
            <person name="Hall N."/>
            <person name="Watson M."/>
            <person name="Adriaenssens E.M."/>
            <person name="Foster-Nyarko E."/>
            <person name="Jarju S."/>
            <person name="Secka A."/>
            <person name="Antonio M."/>
            <person name="Oren A."/>
            <person name="Chaudhuri R.R."/>
            <person name="La Ragione R."/>
            <person name="Hildebrand F."/>
            <person name="Pallen M.J."/>
        </authorList>
    </citation>
    <scope>NUCLEOTIDE SEQUENCE</scope>
    <source>
        <strain evidence="8">ChiBcec18-1249</strain>
    </source>
</reference>
<feature type="transmembrane region" description="Helical" evidence="6">
    <location>
        <begin position="12"/>
        <end position="29"/>
    </location>
</feature>
<feature type="transmembrane region" description="Helical" evidence="6">
    <location>
        <begin position="156"/>
        <end position="175"/>
    </location>
</feature>
<evidence type="ECO:0000256" key="2">
    <source>
        <dbReference type="ARBA" id="ARBA00022475"/>
    </source>
</evidence>
<keyword evidence="3 6" id="KW-0812">Transmembrane</keyword>
<dbReference type="Gene3D" id="3.30.70.120">
    <property type="match status" value="1"/>
</dbReference>
<protein>
    <submittedName>
        <fullName evidence="8">YitT family protein</fullName>
    </submittedName>
</protein>
<dbReference type="InterPro" id="IPR015867">
    <property type="entry name" value="N-reg_PII/ATP_PRibTrfase_C"/>
</dbReference>
<dbReference type="EMBL" id="DWZJ01000030">
    <property type="protein sequence ID" value="HJB12822.1"/>
    <property type="molecule type" value="Genomic_DNA"/>
</dbReference>
<feature type="transmembrane region" description="Helical" evidence="6">
    <location>
        <begin position="112"/>
        <end position="130"/>
    </location>
</feature>
<dbReference type="Pfam" id="PF02588">
    <property type="entry name" value="YitT_membrane"/>
    <property type="match status" value="1"/>
</dbReference>
<dbReference type="InterPro" id="IPR003740">
    <property type="entry name" value="YitT"/>
</dbReference>
<dbReference type="AlphaFoldDB" id="A0A9D2LHM5"/>
<evidence type="ECO:0000313" key="8">
    <source>
        <dbReference type="EMBL" id="HJB12822.1"/>
    </source>
</evidence>